<name>A0A976FKM2_BRELC</name>
<organism evidence="1 2">
    <name type="scientific">Bremia lactucae</name>
    <name type="common">Lettuce downy mildew</name>
    <dbReference type="NCBI Taxonomy" id="4779"/>
    <lineage>
        <taxon>Eukaryota</taxon>
        <taxon>Sar</taxon>
        <taxon>Stramenopiles</taxon>
        <taxon>Oomycota</taxon>
        <taxon>Peronosporomycetes</taxon>
        <taxon>Peronosporales</taxon>
        <taxon>Peronosporaceae</taxon>
        <taxon>Bremia</taxon>
    </lineage>
</organism>
<accession>A0A976FKM2</accession>
<comment type="caution">
    <text evidence="1">The sequence shown here is derived from an EMBL/GenBank/DDBJ whole genome shotgun (WGS) entry which is preliminary data.</text>
</comment>
<dbReference type="KEGG" id="blac:94344732"/>
<gene>
    <name evidence="1" type="ORF">CCR75_000956</name>
</gene>
<dbReference type="RefSeq" id="XP_067818104.1">
    <property type="nucleotide sequence ID" value="XM_067959061.1"/>
</dbReference>
<proteinExistence type="predicted"/>
<keyword evidence="2" id="KW-1185">Reference proteome</keyword>
<evidence type="ECO:0000313" key="1">
    <source>
        <dbReference type="EMBL" id="TDH68605.1"/>
    </source>
</evidence>
<dbReference type="AlphaFoldDB" id="A0A976FKM2"/>
<evidence type="ECO:0000313" key="2">
    <source>
        <dbReference type="Proteomes" id="UP000294530"/>
    </source>
</evidence>
<evidence type="ECO:0008006" key="3">
    <source>
        <dbReference type="Google" id="ProtNLM"/>
    </source>
</evidence>
<sequence>MTDDSEGYRKRMLLKRVLAVSNDVVVSDYVRAETRGRPSGSKRHLPSEFELANAAVNPAPRRRCGLCSQSGHNARTCRTVFNSDVEPVENLE</sequence>
<protein>
    <recommendedName>
        <fullName evidence="3">CCHC-type domain-containing protein</fullName>
    </recommendedName>
</protein>
<dbReference type="GeneID" id="94344732"/>
<dbReference type="EMBL" id="SHOA02000016">
    <property type="protein sequence ID" value="TDH68605.1"/>
    <property type="molecule type" value="Genomic_DNA"/>
</dbReference>
<reference evidence="1 2" key="1">
    <citation type="journal article" date="2021" name="Genome Biol.">
        <title>AFLAP: assembly-free linkage analysis pipeline using k-mers from genome sequencing data.</title>
        <authorList>
            <person name="Fletcher K."/>
            <person name="Zhang L."/>
            <person name="Gil J."/>
            <person name="Han R."/>
            <person name="Cavanaugh K."/>
            <person name="Michelmore R."/>
        </authorList>
    </citation>
    <scope>NUCLEOTIDE SEQUENCE [LARGE SCALE GENOMIC DNA]</scope>
    <source>
        <strain evidence="1 2">SF5</strain>
    </source>
</reference>
<dbReference type="Proteomes" id="UP000294530">
    <property type="component" value="Unassembled WGS sequence"/>
</dbReference>